<feature type="region of interest" description="Disordered" evidence="1">
    <location>
        <begin position="15"/>
        <end position="44"/>
    </location>
</feature>
<accession>A0A4P9WQN2</accession>
<proteinExistence type="predicted"/>
<keyword evidence="3" id="KW-1185">Reference proteome</keyword>
<dbReference type="AlphaFoldDB" id="A0A4P9WQN2"/>
<dbReference type="Proteomes" id="UP000269721">
    <property type="component" value="Unassembled WGS sequence"/>
</dbReference>
<name>A0A4P9WQN2_9FUNG</name>
<gene>
    <name evidence="2" type="ORF">BDK51DRAFT_42359</name>
</gene>
<evidence type="ECO:0000313" key="3">
    <source>
        <dbReference type="Proteomes" id="UP000269721"/>
    </source>
</evidence>
<organism evidence="2 3">
    <name type="scientific">Blyttiomyces helicus</name>
    <dbReference type="NCBI Taxonomy" id="388810"/>
    <lineage>
        <taxon>Eukaryota</taxon>
        <taxon>Fungi</taxon>
        <taxon>Fungi incertae sedis</taxon>
        <taxon>Chytridiomycota</taxon>
        <taxon>Chytridiomycota incertae sedis</taxon>
        <taxon>Chytridiomycetes</taxon>
        <taxon>Chytridiomycetes incertae sedis</taxon>
        <taxon>Blyttiomyces</taxon>
    </lineage>
</organism>
<feature type="region of interest" description="Disordered" evidence="1">
    <location>
        <begin position="150"/>
        <end position="179"/>
    </location>
</feature>
<feature type="compositionally biased region" description="Low complexity" evidence="1">
    <location>
        <begin position="15"/>
        <end position="26"/>
    </location>
</feature>
<evidence type="ECO:0000256" key="1">
    <source>
        <dbReference type="SAM" id="MobiDB-lite"/>
    </source>
</evidence>
<protein>
    <submittedName>
        <fullName evidence="2">Uncharacterized protein</fullName>
    </submittedName>
</protein>
<reference evidence="3" key="1">
    <citation type="journal article" date="2018" name="Nat. Microbiol.">
        <title>Leveraging single-cell genomics to expand the fungal tree of life.</title>
        <authorList>
            <person name="Ahrendt S.R."/>
            <person name="Quandt C.A."/>
            <person name="Ciobanu D."/>
            <person name="Clum A."/>
            <person name="Salamov A."/>
            <person name="Andreopoulos B."/>
            <person name="Cheng J.F."/>
            <person name="Woyke T."/>
            <person name="Pelin A."/>
            <person name="Henrissat B."/>
            <person name="Reynolds N.K."/>
            <person name="Benny G.L."/>
            <person name="Smith M.E."/>
            <person name="James T.Y."/>
            <person name="Grigoriev I.V."/>
        </authorList>
    </citation>
    <scope>NUCLEOTIDE SEQUENCE [LARGE SCALE GENOMIC DNA]</scope>
</reference>
<dbReference type="EMBL" id="KZ993999">
    <property type="protein sequence ID" value="RKO94128.1"/>
    <property type="molecule type" value="Genomic_DNA"/>
</dbReference>
<evidence type="ECO:0000313" key="2">
    <source>
        <dbReference type="EMBL" id="RKO94128.1"/>
    </source>
</evidence>
<sequence length="202" mass="21881">MILAPSASCATVVSPVVSRSPSSRSPLGDGGGMRSRKGSLSHKGMTDLLGSMMLRRGTSDFQGSLMWADVKSRIIRTHIALDTPARRAQLDEVDRISTSFARHNMEAPRKLLERALLLPEEVVRTPPARQPVPPLAHAVYARSDIPKVESISSDEATDDDADAAGGHTQSNKRYSRKRHRAAVPLAIQSLLARPLLRASSSD</sequence>